<evidence type="ECO:0000259" key="3">
    <source>
        <dbReference type="Pfam" id="PF15149"/>
    </source>
</evidence>
<keyword evidence="1" id="KW-0472">Membrane</keyword>
<dbReference type="HOGENOM" id="CLU_012454_0_0_1"/>
<feature type="domain" description="Cation channel sperm-associated auxiliary subunit beta 2nd" evidence="5">
    <location>
        <begin position="183"/>
        <end position="511"/>
    </location>
</feature>
<feature type="domain" description="Cation channel sperm-associated protein subunit beta C-terminal" evidence="3">
    <location>
        <begin position="842"/>
        <end position="1099"/>
    </location>
</feature>
<evidence type="ECO:0008006" key="10">
    <source>
        <dbReference type="Google" id="ProtNLM"/>
    </source>
</evidence>
<protein>
    <recommendedName>
        <fullName evidence="10">Cation channel sperm associated auxiliary subunit beta</fullName>
    </recommendedName>
</protein>
<dbReference type="GO" id="GO:0005929">
    <property type="term" value="C:cilium"/>
    <property type="evidence" value="ECO:0000318"/>
    <property type="project" value="GO_Central"/>
</dbReference>
<dbReference type="InterPro" id="IPR053903">
    <property type="entry name" value="CATSPERB_head"/>
</dbReference>
<dbReference type="Pfam" id="PF21541">
    <property type="entry name" value="CATSPERB_1st"/>
    <property type="match status" value="1"/>
</dbReference>
<dbReference type="OMA" id="ICLANQE"/>
<dbReference type="InterPro" id="IPR048788">
    <property type="entry name" value="CATSPERB_2nd"/>
</dbReference>
<feature type="domain" description="Cation channel sperm-associated auxiliary subunit beta N-terminal" evidence="4">
    <location>
        <begin position="43"/>
        <end position="163"/>
    </location>
</feature>
<dbReference type="GO" id="GO:0036128">
    <property type="term" value="C:CatSper complex"/>
    <property type="evidence" value="ECO:0000318"/>
    <property type="project" value="GO_Central"/>
</dbReference>
<evidence type="ECO:0000259" key="5">
    <source>
        <dbReference type="Pfam" id="PF21548"/>
    </source>
</evidence>
<feature type="chain" id="PRO_5023883805" description="Cation channel sperm associated auxiliary subunit beta" evidence="2">
    <location>
        <begin position="30"/>
        <end position="1123"/>
    </location>
</feature>
<dbReference type="InParanoid" id="F6W0T8"/>
<keyword evidence="1" id="KW-1133">Transmembrane helix</keyword>
<evidence type="ECO:0000259" key="6">
    <source>
        <dbReference type="Pfam" id="PF22830"/>
    </source>
</evidence>
<dbReference type="PANTHER" id="PTHR14705:SF0">
    <property type="entry name" value="CATION CHANNEL SPERM-ASSOCIATED AUXILIARY SUBUNIT BETA"/>
    <property type="match status" value="1"/>
</dbReference>
<dbReference type="InterPro" id="IPR048786">
    <property type="entry name" value="CATSPERB_N"/>
</dbReference>
<reference evidence="8" key="3">
    <citation type="submission" date="2025-09" db="UniProtKB">
        <authorList>
            <consortium name="Ensembl"/>
        </authorList>
    </citation>
    <scope>IDENTIFICATION</scope>
</reference>
<gene>
    <name evidence="8" type="primary">LOC100619241</name>
</gene>
<dbReference type="InterPro" id="IPR028748">
    <property type="entry name" value="CATSPERB"/>
</dbReference>
<dbReference type="eggNOG" id="ENOG502QZ5S">
    <property type="taxonomic scope" value="Eukaryota"/>
</dbReference>
<dbReference type="Pfam" id="PF22830">
    <property type="entry name" value="CATSPERB_head"/>
    <property type="match status" value="1"/>
</dbReference>
<feature type="signal peptide" evidence="2">
    <location>
        <begin position="1"/>
        <end position="29"/>
    </location>
</feature>
<reference evidence="8 9" key="1">
    <citation type="journal article" date="2007" name="Nature">
        <title>Genome of the marsupial Monodelphis domestica reveals innovation in non-coding sequences.</title>
        <authorList>
            <person name="Mikkelsen T.S."/>
            <person name="Wakefield M.J."/>
            <person name="Aken B."/>
            <person name="Amemiya C.T."/>
            <person name="Chang J.L."/>
            <person name="Duke S."/>
            <person name="Garber M."/>
            <person name="Gentles A.J."/>
            <person name="Goodstadt L."/>
            <person name="Heger A."/>
            <person name="Jurka J."/>
            <person name="Kamal M."/>
            <person name="Mauceli E."/>
            <person name="Searle S.M."/>
            <person name="Sharpe T."/>
            <person name="Baker M.L."/>
            <person name="Batzer M.A."/>
            <person name="Benos P.V."/>
            <person name="Belov K."/>
            <person name="Clamp M."/>
            <person name="Cook A."/>
            <person name="Cuff J."/>
            <person name="Das R."/>
            <person name="Davidow L."/>
            <person name="Deakin J.E."/>
            <person name="Fazzari M.J."/>
            <person name="Glass J.L."/>
            <person name="Grabherr M."/>
            <person name="Greally J.M."/>
            <person name="Gu W."/>
            <person name="Hore T.A."/>
            <person name="Huttley G.A."/>
            <person name="Kleber M."/>
            <person name="Jirtle R.L."/>
            <person name="Koina E."/>
            <person name="Lee J.T."/>
            <person name="Mahony S."/>
            <person name="Marra M.A."/>
            <person name="Miller R.D."/>
            <person name="Nicholls R.D."/>
            <person name="Oda M."/>
            <person name="Papenfuss A.T."/>
            <person name="Parra Z.E."/>
            <person name="Pollock D.D."/>
            <person name="Ray D.A."/>
            <person name="Schein J.E."/>
            <person name="Speed T.P."/>
            <person name="Thompson K."/>
            <person name="VandeBerg J.L."/>
            <person name="Wade C.M."/>
            <person name="Walker J.A."/>
            <person name="Waters P.D."/>
            <person name="Webber C."/>
            <person name="Weidman J.R."/>
            <person name="Xie X."/>
            <person name="Zody M.C."/>
            <person name="Baldwin J."/>
            <person name="Abdouelleil A."/>
            <person name="Abdulkadir J."/>
            <person name="Abebe A."/>
            <person name="Abera B."/>
            <person name="Abreu J."/>
            <person name="Acer S.C."/>
            <person name="Aftuck L."/>
            <person name="Alexander A."/>
            <person name="An P."/>
            <person name="Anderson E."/>
            <person name="Anderson S."/>
            <person name="Arachi H."/>
            <person name="Azer M."/>
            <person name="Bachantsang P."/>
            <person name="Barry A."/>
            <person name="Bayul T."/>
            <person name="Berlin A."/>
            <person name="Bessette D."/>
            <person name="Bloom T."/>
            <person name="Bloom T."/>
            <person name="Boguslavskiy L."/>
            <person name="Bonnet C."/>
            <person name="Boukhgalter B."/>
            <person name="Bourzgui I."/>
            <person name="Brown A."/>
            <person name="Cahill P."/>
            <person name="Channer S."/>
            <person name="Cheshatsang Y."/>
            <person name="Chuda L."/>
            <person name="Citroen M."/>
            <person name="Collymore A."/>
            <person name="Cooke P."/>
            <person name="Costello M."/>
            <person name="D'Aco K."/>
            <person name="Daza R."/>
            <person name="De Haan G."/>
            <person name="DeGray S."/>
            <person name="DeMaso C."/>
            <person name="Dhargay N."/>
            <person name="Dooley K."/>
            <person name="Dooley E."/>
            <person name="Doricent M."/>
            <person name="Dorje P."/>
            <person name="Dorjee K."/>
            <person name="Dupes A."/>
            <person name="Elong R."/>
            <person name="Falk J."/>
            <person name="Farina A."/>
            <person name="Faro S."/>
            <person name="Ferguson D."/>
            <person name="Fisher S."/>
            <person name="Foley C.D."/>
            <person name="Franke A."/>
            <person name="Friedrich D."/>
            <person name="Gadbois L."/>
            <person name="Gearin G."/>
            <person name="Gearin C.R."/>
            <person name="Giannoukos G."/>
            <person name="Goode T."/>
            <person name="Graham J."/>
            <person name="Grandbois E."/>
            <person name="Grewal S."/>
            <person name="Gyaltsen K."/>
            <person name="Hafez N."/>
            <person name="Hagos B."/>
            <person name="Hall J."/>
            <person name="Henson C."/>
            <person name="Hollinger A."/>
            <person name="Honan T."/>
            <person name="Huard M.D."/>
            <person name="Hughes L."/>
            <person name="Hurhula B."/>
            <person name="Husby M.E."/>
            <person name="Kamat A."/>
            <person name="Kanga B."/>
            <person name="Kashin S."/>
            <person name="Khazanovich D."/>
            <person name="Kisner P."/>
            <person name="Lance K."/>
            <person name="Lara M."/>
            <person name="Lee W."/>
            <person name="Lennon N."/>
            <person name="Letendre F."/>
            <person name="LeVine R."/>
            <person name="Lipovsky A."/>
            <person name="Liu X."/>
            <person name="Liu J."/>
            <person name="Liu S."/>
            <person name="Lokyitsang T."/>
            <person name="Lokyitsang Y."/>
            <person name="Lubonja R."/>
            <person name="Lui A."/>
            <person name="MacDonald P."/>
            <person name="Magnisalis V."/>
            <person name="Maru K."/>
            <person name="Matthews C."/>
            <person name="McCusker W."/>
            <person name="McDonough S."/>
            <person name="Mehta T."/>
            <person name="Meldrim J."/>
            <person name="Meneus L."/>
            <person name="Mihai O."/>
            <person name="Mihalev A."/>
            <person name="Mihova T."/>
            <person name="Mittelman R."/>
            <person name="Mlenga V."/>
            <person name="Montmayeur A."/>
            <person name="Mulrain L."/>
            <person name="Navidi A."/>
            <person name="Naylor J."/>
            <person name="Negash T."/>
            <person name="Nguyen T."/>
            <person name="Nguyen N."/>
            <person name="Nicol R."/>
            <person name="Norbu C."/>
            <person name="Norbu N."/>
            <person name="Novod N."/>
            <person name="O'Neill B."/>
            <person name="Osman S."/>
            <person name="Markiewicz E."/>
            <person name="Oyono O.L."/>
            <person name="Patti C."/>
            <person name="Phunkhang P."/>
            <person name="Pierre F."/>
            <person name="Priest M."/>
            <person name="Raghuraman S."/>
            <person name="Rege F."/>
            <person name="Reyes R."/>
            <person name="Rise C."/>
            <person name="Rogov P."/>
            <person name="Ross K."/>
            <person name="Ryan E."/>
            <person name="Settipalli S."/>
            <person name="Shea T."/>
            <person name="Sherpa N."/>
            <person name="Shi L."/>
            <person name="Shih D."/>
            <person name="Sparrow T."/>
            <person name="Spaulding J."/>
            <person name="Stalker J."/>
            <person name="Stange-Thomann N."/>
            <person name="Stavropoulos S."/>
            <person name="Stone C."/>
            <person name="Strader C."/>
            <person name="Tesfaye S."/>
            <person name="Thomson T."/>
            <person name="Thoulutsang Y."/>
            <person name="Thoulutsang D."/>
            <person name="Topham K."/>
            <person name="Topping I."/>
            <person name="Tsamla T."/>
            <person name="Vassiliev H."/>
            <person name="Vo A."/>
            <person name="Wangchuk T."/>
            <person name="Wangdi T."/>
            <person name="Weiand M."/>
            <person name="Wilkinson J."/>
            <person name="Wilson A."/>
            <person name="Yadav S."/>
            <person name="Young G."/>
            <person name="Yu Q."/>
            <person name="Zembek L."/>
            <person name="Zhong D."/>
            <person name="Zimmer A."/>
            <person name="Zwirko Z."/>
            <person name="Jaffe D.B."/>
            <person name="Alvarez P."/>
            <person name="Brockman W."/>
            <person name="Butler J."/>
            <person name="Chin C."/>
            <person name="Gnerre S."/>
            <person name="MacCallum I."/>
            <person name="Graves J.A."/>
            <person name="Ponting C.P."/>
            <person name="Breen M."/>
            <person name="Samollow P.B."/>
            <person name="Lander E.S."/>
            <person name="Lindblad-Toh K."/>
        </authorList>
    </citation>
    <scope>NUCLEOTIDE SEQUENCE [LARGE SCALE GENOMIC DNA]</scope>
</reference>
<dbReference type="Pfam" id="PF22831">
    <property type="entry name" value="CATSPERB_Ig-like"/>
    <property type="match status" value="1"/>
</dbReference>
<dbReference type="Ensembl" id="ENSMODT00000002399.4">
    <property type="protein sequence ID" value="ENSMODP00000002350.4"/>
    <property type="gene ID" value="ENSMODG00000001925.4"/>
</dbReference>
<evidence type="ECO:0000256" key="2">
    <source>
        <dbReference type="SAM" id="SignalP"/>
    </source>
</evidence>
<name>F6W0T8_MONDO</name>
<keyword evidence="2" id="KW-0732">Signal</keyword>
<evidence type="ECO:0000256" key="1">
    <source>
        <dbReference type="SAM" id="Phobius"/>
    </source>
</evidence>
<dbReference type="FunCoup" id="F6W0T8">
    <property type="interactions" value="10"/>
</dbReference>
<feature type="domain" description="CATSPERB Ig-like" evidence="7">
    <location>
        <begin position="733"/>
        <end position="840"/>
    </location>
</feature>
<dbReference type="InterPro" id="IPR053904">
    <property type="entry name" value="CATSPERB_Ig-like"/>
</dbReference>
<organism evidence="8 9">
    <name type="scientific">Monodelphis domestica</name>
    <name type="common">Gray short-tailed opossum</name>
    <dbReference type="NCBI Taxonomy" id="13616"/>
    <lineage>
        <taxon>Eukaryota</taxon>
        <taxon>Metazoa</taxon>
        <taxon>Chordata</taxon>
        <taxon>Craniata</taxon>
        <taxon>Vertebrata</taxon>
        <taxon>Euteleostomi</taxon>
        <taxon>Mammalia</taxon>
        <taxon>Metatheria</taxon>
        <taxon>Didelphimorphia</taxon>
        <taxon>Didelphidae</taxon>
        <taxon>Monodelphis</taxon>
    </lineage>
</organism>
<evidence type="ECO:0000259" key="7">
    <source>
        <dbReference type="Pfam" id="PF22831"/>
    </source>
</evidence>
<dbReference type="Pfam" id="PF15149">
    <property type="entry name" value="CATSPERB_C"/>
    <property type="match status" value="1"/>
</dbReference>
<keyword evidence="1" id="KW-0812">Transmembrane</keyword>
<keyword evidence="9" id="KW-1185">Reference proteome</keyword>
<dbReference type="GeneTree" id="ENSGT00390000008198"/>
<dbReference type="STRING" id="13616.ENSMODP00000002350"/>
<dbReference type="Bgee" id="ENSMODG00000001925">
    <property type="expression patterns" value="Expressed in spermatocyte and 4 other cell types or tissues"/>
</dbReference>
<dbReference type="AlphaFoldDB" id="F6W0T8"/>
<evidence type="ECO:0000313" key="8">
    <source>
        <dbReference type="Ensembl" id="ENSMODP00000002350.4"/>
    </source>
</evidence>
<dbReference type="Proteomes" id="UP000002280">
    <property type="component" value="Chromosome 1"/>
</dbReference>
<sequence length="1123" mass="128954">MDSYLFKQMGKPLLFAAVLLWMMPELLLGKTYTNKGISSSKLDCSSSKSFLNEAIIKLYLSTGNLEVKCFFVPEIKGNGEKSETIHLFVSRGLAPSLTVTNSTYSGVFHFNLSLETANPSWNIKIPREAISRNKGITPVEQWFVTLSLQEGLETFTAEGTLLDLLREPILQWKIGKILPVKKFFSFFQHVKRIIITRSPCANDVAVVGITCTSYCLGVYIGVTLSGFWHENDTRWYNVTENICTDLDEDCVASTIVEMILTNHFLVILTSMGLYVSEDLRYPKDHLSFTRIKFCGFDMADFIVAKLWYNERCLANKEDFEDDYLAITFEKSRSLTETDTCFYSKDPFENWQPCTPDTKKSRRRRISTRLVSFLIDQEMNTAIYLLRDKKQCRVAVRNFYKGSPKEKLKFPSFKFPYSFYPATGMAFHPRSHFLYVYGSQVWLSYDGGNSFEVVANFEDEIIMWSYHSFHTSSIIFLSNTTTLYFSKAGLYSYKKMGQSRFHPVCVYFDHVGSETLVYLSNTSLDGIDVAMAFTNTSLLQVDEDIKFITALAPQYITTSQIIFFAYVPRNSPASLTRDLEFQNRHVGRRLQLKTTGFGEILKLMLHEEVEGFPSSVMINLQSPFEIETPKLSPCLNSAIRIERHANLFKIILTSVQVADQFLSSDIEKTVVIPGYSSLLIINILDVKNALALATMPEKVSLQQTIEPTKWILYNFGSTNATEWEIITPPCKFMIMHNTVHTSKSILKYLDVGSNLEFSIKVLTLEDTSIRRFKVPQIKVMAGQPYLMDINTHAYWDETDSYTLDLNIINRYLRKGVTSISFIVWQSTVLCETPIIVLTLKSSCSYSKYMNYVPKYEIKGEDWEFGQHKDERGFNMIKVLPINYRPPSNMGIAIPLTNNFYNADPSMPRPRNYHPLSKKSGIYKQCLNKTHREDCHCTEEMKKSENIVFSDCKEKVARFLYPVLQYPILLHIKHDELSIPMDIPYLVTVSEVNNRKNWKLRHTVKNEMKRMKTHVESLFSDLVFNPNGLRLSITGSELFHFRVKVIPGVTFCNLVDEFQIYVDSAPLPFPGRVLVASLTAVVIGGIILMVFMVELFNVNIWMSFKNLFKKKNKVVAEKATDHIER</sequence>
<evidence type="ECO:0000259" key="4">
    <source>
        <dbReference type="Pfam" id="PF21541"/>
    </source>
</evidence>
<dbReference type="Pfam" id="PF21548">
    <property type="entry name" value="CATSPERB_2nd"/>
    <property type="match status" value="1"/>
</dbReference>
<dbReference type="SUPFAM" id="SSF110296">
    <property type="entry name" value="Oligoxyloglucan reducing end-specific cellobiohydrolase"/>
    <property type="match status" value="1"/>
</dbReference>
<proteinExistence type="predicted"/>
<accession>F6W0T8</accession>
<feature type="domain" description="CATSPERB head" evidence="6">
    <location>
        <begin position="550"/>
        <end position="726"/>
    </location>
</feature>
<feature type="transmembrane region" description="Helical" evidence="1">
    <location>
        <begin position="1071"/>
        <end position="1099"/>
    </location>
</feature>
<evidence type="ECO:0000313" key="9">
    <source>
        <dbReference type="Proteomes" id="UP000002280"/>
    </source>
</evidence>
<reference evidence="8" key="2">
    <citation type="submission" date="2025-08" db="UniProtKB">
        <authorList>
            <consortium name="Ensembl"/>
        </authorList>
    </citation>
    <scope>IDENTIFICATION</scope>
</reference>
<dbReference type="PANTHER" id="PTHR14705">
    <property type="entry name" value="CATION CHANNEL SPERM-ASSOCIATED PROTEIN SUBUNIT BETA"/>
    <property type="match status" value="1"/>
</dbReference>
<dbReference type="InterPro" id="IPR048789">
    <property type="entry name" value="CATSPERB_C"/>
</dbReference>